<organism evidence="1">
    <name type="scientific">Barrevirus sp</name>
    <dbReference type="NCBI Taxonomy" id="2487763"/>
    <lineage>
        <taxon>Viruses</taxon>
        <taxon>Varidnaviria</taxon>
        <taxon>Bamfordvirae</taxon>
        <taxon>Nucleocytoviricota</taxon>
        <taxon>Megaviricetes</taxon>
        <taxon>Imitervirales</taxon>
        <taxon>Mimiviridae</taxon>
        <taxon>Klosneuvirinae</taxon>
    </lineage>
</organism>
<proteinExistence type="predicted"/>
<evidence type="ECO:0000313" key="1">
    <source>
        <dbReference type="EMBL" id="AYV77337.1"/>
    </source>
</evidence>
<reference evidence="1" key="1">
    <citation type="submission" date="2018-10" db="EMBL/GenBank/DDBJ databases">
        <title>Hidden diversity of soil giant viruses.</title>
        <authorList>
            <person name="Schulz F."/>
            <person name="Alteio L."/>
            <person name="Goudeau D."/>
            <person name="Ryan E.M."/>
            <person name="Malmstrom R.R."/>
            <person name="Blanchard J."/>
            <person name="Woyke T."/>
        </authorList>
    </citation>
    <scope>NUCLEOTIDE SEQUENCE</scope>
    <source>
        <strain evidence="1">BAV1</strain>
    </source>
</reference>
<dbReference type="EMBL" id="MK072034">
    <property type="protein sequence ID" value="AYV77337.1"/>
    <property type="molecule type" value="Genomic_DNA"/>
</dbReference>
<gene>
    <name evidence="1" type="ORF">Barrevirus37_6</name>
</gene>
<protein>
    <submittedName>
        <fullName evidence="1">Uncharacterized protein</fullName>
    </submittedName>
</protein>
<sequence>MLIDSDYLSGKVIESLIKRCGNCNIEKTLIHAEGIFVCQKCGEAEAVIIDSEKPNYKESVPESKPASPYRKSNHLNEVVIAFLSLFMKVRELYVR</sequence>
<accession>A0A3G4ZR12</accession>
<name>A0A3G4ZR12_9VIRU</name>